<gene>
    <name evidence="1" type="ORF">HF521_001622</name>
</gene>
<dbReference type="Proteomes" id="UP000606274">
    <property type="component" value="Unassembled WGS sequence"/>
</dbReference>
<protein>
    <submittedName>
        <fullName evidence="1">Uncharacterized protein</fullName>
    </submittedName>
</protein>
<dbReference type="AlphaFoldDB" id="A0A8T0B6W2"/>
<keyword evidence="2" id="KW-1185">Reference proteome</keyword>
<reference evidence="1" key="1">
    <citation type="submission" date="2020-08" db="EMBL/GenBank/DDBJ databases">
        <title>Chromosome-level assembly of Southern catfish (Silurus meridionalis) provides insights into visual adaptation to the nocturnal and benthic lifestyles.</title>
        <authorList>
            <person name="Zhang Y."/>
            <person name="Wang D."/>
            <person name="Peng Z."/>
        </authorList>
    </citation>
    <scope>NUCLEOTIDE SEQUENCE</scope>
    <source>
        <strain evidence="1">SWU-2019-XX</strain>
        <tissue evidence="1">Muscle</tissue>
    </source>
</reference>
<dbReference type="EMBL" id="JABFDY010000010">
    <property type="protein sequence ID" value="KAF7702339.1"/>
    <property type="molecule type" value="Genomic_DNA"/>
</dbReference>
<proteinExistence type="predicted"/>
<name>A0A8T0B6W2_SILME</name>
<evidence type="ECO:0000313" key="1">
    <source>
        <dbReference type="EMBL" id="KAF7702339.1"/>
    </source>
</evidence>
<sequence length="83" mass="9422">MNLLRKIYRMTEKDVILDFQCTDESFCKAGKVLSAFTAEELGLKKEDWQLPRILAAYNRVRGKVIKVGQGVAEGRPVFGHTVH</sequence>
<evidence type="ECO:0000313" key="2">
    <source>
        <dbReference type="Proteomes" id="UP000606274"/>
    </source>
</evidence>
<organism evidence="1 2">
    <name type="scientific">Silurus meridionalis</name>
    <name type="common">Southern catfish</name>
    <name type="synonym">Silurus soldatovi meridionalis</name>
    <dbReference type="NCBI Taxonomy" id="175797"/>
    <lineage>
        <taxon>Eukaryota</taxon>
        <taxon>Metazoa</taxon>
        <taxon>Chordata</taxon>
        <taxon>Craniata</taxon>
        <taxon>Vertebrata</taxon>
        <taxon>Euteleostomi</taxon>
        <taxon>Actinopterygii</taxon>
        <taxon>Neopterygii</taxon>
        <taxon>Teleostei</taxon>
        <taxon>Ostariophysi</taxon>
        <taxon>Siluriformes</taxon>
        <taxon>Siluridae</taxon>
        <taxon>Silurus</taxon>
    </lineage>
</organism>
<comment type="caution">
    <text evidence="1">The sequence shown here is derived from an EMBL/GenBank/DDBJ whole genome shotgun (WGS) entry which is preliminary data.</text>
</comment>
<accession>A0A8T0B6W2</accession>